<comment type="caution">
    <text evidence="5">The sequence shown here is derived from an EMBL/GenBank/DDBJ whole genome shotgun (WGS) entry which is preliminary data.</text>
</comment>
<evidence type="ECO:0000313" key="5">
    <source>
        <dbReference type="EMBL" id="KON31031.1"/>
    </source>
</evidence>
<dbReference type="Pfam" id="PF00766">
    <property type="entry name" value="ETF_alpha"/>
    <property type="match status" value="1"/>
</dbReference>
<dbReference type="EMBL" id="LFWZ01000015">
    <property type="protein sequence ID" value="KON31031.1"/>
    <property type="molecule type" value="Genomic_DNA"/>
</dbReference>
<proteinExistence type="inferred from homology"/>
<dbReference type="InterPro" id="IPR001308">
    <property type="entry name" value="ETF_a/FixB"/>
</dbReference>
<dbReference type="PANTHER" id="PTHR43153:SF1">
    <property type="entry name" value="ELECTRON TRANSFER FLAVOPROTEIN SUBUNIT ALPHA, MITOCHONDRIAL"/>
    <property type="match status" value="1"/>
</dbReference>
<dbReference type="SUPFAM" id="SSF52467">
    <property type="entry name" value="DHS-like NAD/FAD-binding domain"/>
    <property type="match status" value="1"/>
</dbReference>
<dbReference type="FunFam" id="3.40.50.1220:FF:000004">
    <property type="entry name" value="Electron transfer flavoprotein"/>
    <property type="match status" value="1"/>
</dbReference>
<reference evidence="5 6" key="1">
    <citation type="submission" date="2015-06" db="EMBL/GenBank/DDBJ databases">
        <title>New insights into the roles of widespread benthic archaea in carbon and nitrogen cycling.</title>
        <authorList>
            <person name="Lazar C.S."/>
            <person name="Baker B.J."/>
            <person name="Seitz K.W."/>
            <person name="Hyde A.S."/>
            <person name="Dick G.J."/>
            <person name="Hinrichs K.-U."/>
            <person name="Teske A.P."/>
        </authorList>
    </citation>
    <scope>NUCLEOTIDE SEQUENCE [LARGE SCALE GENOMIC DNA]</scope>
    <source>
        <strain evidence="5">DG-45</strain>
    </source>
</reference>
<dbReference type="CDD" id="cd01715">
    <property type="entry name" value="ETF_alpha"/>
    <property type="match status" value="1"/>
</dbReference>
<accession>A0A0M0BS39</accession>
<keyword evidence="2" id="KW-0813">Transport</keyword>
<comment type="similarity">
    <text evidence="1">Belongs to the ETF alpha-subunit/FixB family.</text>
</comment>
<dbReference type="SMART" id="SM00893">
    <property type="entry name" value="ETF"/>
    <property type="match status" value="1"/>
</dbReference>
<dbReference type="PIRSF" id="PIRSF000089">
    <property type="entry name" value="Electra_flavoP_a"/>
    <property type="match status" value="1"/>
</dbReference>
<evidence type="ECO:0000259" key="4">
    <source>
        <dbReference type="SMART" id="SM00893"/>
    </source>
</evidence>
<dbReference type="Gene3D" id="3.40.50.1220">
    <property type="entry name" value="TPP-binding domain"/>
    <property type="match status" value="1"/>
</dbReference>
<dbReference type="PATRIC" id="fig|1685127.3.peg.618"/>
<protein>
    <recommendedName>
        <fullName evidence="4">Electron transfer flavoprotein alpha/beta-subunit N-terminal domain-containing protein</fullName>
    </recommendedName>
</protein>
<dbReference type="InterPro" id="IPR029035">
    <property type="entry name" value="DHS-like_NAD/FAD-binding_dom"/>
</dbReference>
<dbReference type="GO" id="GO:0050660">
    <property type="term" value="F:flavin adenine dinucleotide binding"/>
    <property type="evidence" value="ECO:0007669"/>
    <property type="project" value="InterPro"/>
</dbReference>
<keyword evidence="3" id="KW-0285">Flavoprotein</keyword>
<dbReference type="InterPro" id="IPR014731">
    <property type="entry name" value="ETF_asu_C"/>
</dbReference>
<feature type="domain" description="Electron transfer flavoprotein alpha/beta-subunit N-terminal" evidence="4">
    <location>
        <begin position="4"/>
        <end position="196"/>
    </location>
</feature>
<organism evidence="5 6">
    <name type="scientific">miscellaneous Crenarchaeota group-15 archaeon DG-45</name>
    <dbReference type="NCBI Taxonomy" id="1685127"/>
    <lineage>
        <taxon>Archaea</taxon>
        <taxon>Candidatus Bathyarchaeota</taxon>
        <taxon>MCG-15</taxon>
    </lineage>
</organism>
<gene>
    <name evidence="5" type="ORF">AC482_02260</name>
</gene>
<evidence type="ECO:0000313" key="6">
    <source>
        <dbReference type="Proteomes" id="UP000037210"/>
    </source>
</evidence>
<dbReference type="InterPro" id="IPR033947">
    <property type="entry name" value="ETF_alpha_N"/>
</dbReference>
<dbReference type="Pfam" id="PF01012">
    <property type="entry name" value="ETF"/>
    <property type="match status" value="1"/>
</dbReference>
<dbReference type="AlphaFoldDB" id="A0A0M0BS39"/>
<dbReference type="InterPro" id="IPR014730">
    <property type="entry name" value="ETF_a/b_N"/>
</dbReference>
<dbReference type="PANTHER" id="PTHR43153">
    <property type="entry name" value="ELECTRON TRANSFER FLAVOPROTEIN ALPHA"/>
    <property type="match status" value="1"/>
</dbReference>
<dbReference type="InterPro" id="IPR014729">
    <property type="entry name" value="Rossmann-like_a/b/a_fold"/>
</dbReference>
<dbReference type="GO" id="GO:0033539">
    <property type="term" value="P:fatty acid beta-oxidation using acyl-CoA dehydrogenase"/>
    <property type="evidence" value="ECO:0007669"/>
    <property type="project" value="TreeGrafter"/>
</dbReference>
<sequence>MKRLFVLAEHRRGEIRDITFEMLTKGRELAGEMKAELTAVLLGSGSEGFAKILAEWAERVLVVDDDRLANFNAEAYQRVLSALIREHGPALTLIGHTSFGVDLAPALAVELGMPLATDCVGLRYEDGQLTITRQMHGGKVNADAALRGAAGCIATIRPAAFEAEEGGPMGGEVVEVGSPLEGDIEVKRFIEYVEPAPGEVDLGEAEIIVSVGRGIGDAKNLSLIEGLAEALRGEVGCSRPVVDRGWLPKERQVGSSGKTVKPKLYLAIGISGAFQHVMGMKASGAVIAINKDQRAPIFGYSDYGVVGDLFKVVPALTKKINELRGAGK</sequence>
<dbReference type="SUPFAM" id="SSF52402">
    <property type="entry name" value="Adenine nucleotide alpha hydrolases-like"/>
    <property type="match status" value="1"/>
</dbReference>
<dbReference type="Gene3D" id="3.40.50.620">
    <property type="entry name" value="HUPs"/>
    <property type="match status" value="1"/>
</dbReference>
<evidence type="ECO:0000256" key="2">
    <source>
        <dbReference type="ARBA" id="ARBA00022448"/>
    </source>
</evidence>
<dbReference type="Proteomes" id="UP000037210">
    <property type="component" value="Unassembled WGS sequence"/>
</dbReference>
<evidence type="ECO:0000256" key="3">
    <source>
        <dbReference type="ARBA" id="ARBA00022630"/>
    </source>
</evidence>
<dbReference type="GO" id="GO:0009055">
    <property type="term" value="F:electron transfer activity"/>
    <property type="evidence" value="ECO:0007669"/>
    <property type="project" value="InterPro"/>
</dbReference>
<evidence type="ECO:0000256" key="1">
    <source>
        <dbReference type="ARBA" id="ARBA00005817"/>
    </source>
</evidence>
<name>A0A0M0BS39_9ARCH</name>